<sequence length="176" mass="19200">MIHVKSNHDTSSDTSSEAIRSPMLSPGSSGIASHFRILRMSPRSPRAVIAIVTASARNVDTSASRSESLVRRKPGRSPRCRPHIWLSASRRLAIQPRPAHAAVARPIRPTEVRESIAAFITWTSCWPKSPETAVVIRFSTLSSRSGRLARMKPPIEKPTMVSGNSANTVKYVIPAA</sequence>
<organism evidence="2 3">
    <name type="scientific">Mycolicibacterium monacense</name>
    <name type="common">Mycobacterium monacense</name>
    <dbReference type="NCBI Taxonomy" id="85693"/>
    <lineage>
        <taxon>Bacteria</taxon>
        <taxon>Bacillati</taxon>
        <taxon>Actinomycetota</taxon>
        <taxon>Actinomycetes</taxon>
        <taxon>Mycobacteriales</taxon>
        <taxon>Mycobacteriaceae</taxon>
        <taxon>Mycolicibacterium</taxon>
    </lineage>
</organism>
<reference evidence="2 3" key="1">
    <citation type="journal article" date="2019" name="Emerg. Microbes Infect.">
        <title>Comprehensive subspecies identification of 175 nontuberculous mycobacteria species based on 7547 genomic profiles.</title>
        <authorList>
            <person name="Matsumoto Y."/>
            <person name="Kinjo T."/>
            <person name="Motooka D."/>
            <person name="Nabeya D."/>
            <person name="Jung N."/>
            <person name="Uechi K."/>
            <person name="Horii T."/>
            <person name="Iida T."/>
            <person name="Fujita J."/>
            <person name="Nakamura S."/>
        </authorList>
    </citation>
    <scope>NUCLEOTIDE SEQUENCE [LARGE SCALE GENOMIC DNA]</scope>
    <source>
        <strain evidence="2 3">JCM 15658</strain>
    </source>
</reference>
<evidence type="ECO:0000313" key="2">
    <source>
        <dbReference type="EMBL" id="BBZ62133.1"/>
    </source>
</evidence>
<dbReference type="AlphaFoldDB" id="A0AAD1IX65"/>
<dbReference type="Proteomes" id="UP000466039">
    <property type="component" value="Chromosome"/>
</dbReference>
<feature type="compositionally biased region" description="Basic and acidic residues" evidence="1">
    <location>
        <begin position="1"/>
        <end position="11"/>
    </location>
</feature>
<evidence type="ECO:0000313" key="3">
    <source>
        <dbReference type="Proteomes" id="UP000466039"/>
    </source>
</evidence>
<feature type="region of interest" description="Disordered" evidence="1">
    <location>
        <begin position="1"/>
        <end position="29"/>
    </location>
</feature>
<keyword evidence="3" id="KW-1185">Reference proteome</keyword>
<protein>
    <submittedName>
        <fullName evidence="2">Uncharacterized protein</fullName>
    </submittedName>
</protein>
<proteinExistence type="predicted"/>
<accession>A0AAD1IX65</accession>
<name>A0AAD1IX65_MYCMB</name>
<dbReference type="EMBL" id="AP022617">
    <property type="protein sequence ID" value="BBZ62133.1"/>
    <property type="molecule type" value="Genomic_DNA"/>
</dbReference>
<gene>
    <name evidence="2" type="ORF">MMON_34340</name>
</gene>
<evidence type="ECO:0000256" key="1">
    <source>
        <dbReference type="SAM" id="MobiDB-lite"/>
    </source>
</evidence>